<dbReference type="OrthoDB" id="5362512at2759"/>
<feature type="compositionally biased region" description="Basic and acidic residues" evidence="1">
    <location>
        <begin position="568"/>
        <end position="577"/>
    </location>
</feature>
<evidence type="ECO:0000259" key="2">
    <source>
        <dbReference type="Pfam" id="PF06985"/>
    </source>
</evidence>
<dbReference type="InterPro" id="IPR010730">
    <property type="entry name" value="HET"/>
</dbReference>
<comment type="caution">
    <text evidence="3">The sequence shown here is derived from an EMBL/GenBank/DDBJ whole genome shotgun (WGS) entry which is preliminary data.</text>
</comment>
<dbReference type="EMBL" id="PUHP01000244">
    <property type="protein sequence ID" value="TQN71695.1"/>
    <property type="molecule type" value="Genomic_DNA"/>
</dbReference>
<organism evidence="3 4">
    <name type="scientific">Colletotrichum shisoi</name>
    <dbReference type="NCBI Taxonomy" id="2078593"/>
    <lineage>
        <taxon>Eukaryota</taxon>
        <taxon>Fungi</taxon>
        <taxon>Dikarya</taxon>
        <taxon>Ascomycota</taxon>
        <taxon>Pezizomycotina</taxon>
        <taxon>Sordariomycetes</taxon>
        <taxon>Hypocreomycetidae</taxon>
        <taxon>Glomerellales</taxon>
        <taxon>Glomerellaceae</taxon>
        <taxon>Colletotrichum</taxon>
        <taxon>Colletotrichum destructivum species complex</taxon>
    </lineage>
</organism>
<feature type="region of interest" description="Disordered" evidence="1">
    <location>
        <begin position="568"/>
        <end position="600"/>
    </location>
</feature>
<dbReference type="Pfam" id="PF06985">
    <property type="entry name" value="HET"/>
    <property type="match status" value="1"/>
</dbReference>
<keyword evidence="4" id="KW-1185">Reference proteome</keyword>
<protein>
    <recommendedName>
        <fullName evidence="2">Heterokaryon incompatibility domain-containing protein</fullName>
    </recommendedName>
</protein>
<reference evidence="3 4" key="1">
    <citation type="journal article" date="2019" name="Sci. Rep.">
        <title>Colletotrichum shisoi sp. nov., an anthracnose pathogen of Perilla frutescens in Japan: molecular phylogenetic, morphological and genomic evidence.</title>
        <authorList>
            <person name="Gan P."/>
            <person name="Tsushima A."/>
            <person name="Hiroyama R."/>
            <person name="Narusaka M."/>
            <person name="Takano Y."/>
            <person name="Narusaka Y."/>
            <person name="Kawaradani M."/>
            <person name="Damm U."/>
            <person name="Shirasu K."/>
        </authorList>
    </citation>
    <scope>NUCLEOTIDE SEQUENCE [LARGE SCALE GENOMIC DNA]</scope>
    <source>
        <strain evidence="3 4">PG-2018a</strain>
    </source>
</reference>
<sequence length="730" mass="81960">MMICEKCHEILKPEKTWGHHHVTTAKLVDAKGSGCVFCQKLAASAGVVHSEDDTKPLYRWTIRATAQNRETKSYTSITFRPVLDTGHKTDKSENLPEVRFDLFPEEDLGFIPDEESFGLGTDSEASQKQMKRWIDNCVESHPKCQPSHAGNAFMPTRVLDIGATNDPWPPLQIPVVKTSTIGDESRKYMTLSHCWGEKLFVNLTPERLKKFTNDGIPWGNSSSGNGISSSQNFVEAIKTTRRLGIRYLWIDSICIIQGDKEDWAVESKLMHKVYRNSYCNLAAVDSKDCLGGLFRGREHGVLPATYDPPRGSSHRLSGRKWRILTSDLWDKDLLGSPLYTRGWVFQERMLSPRLLQFGHSQMFWDCATISACEALPEGFPLSLDAKAASDRHWRQRLQEADITQRSPAKGSLGSLEMLWASSVSAYTACNLTRHSDKDDAMWGIAKLMRDMLGQEYAHGLWSTSLEEQLAWRVADRSKAVGPEKVQGNTDGEKGDSSNEISFPHWSWTRLSVPIQVVPRFRDRGRFYRATNHDGRKVSFQFKTPFSGWMKPEDFPGEEEFDRMTAKPINADEEHGKTQAESVSGKQTDPKGNAWKPDERSELDNEKIAIRGHACKGTLAFVPGEERWEVVIEGVQGDAVLEAFPDVEPLKHAAPCEFLVLTASRALLDGAGNEIVDTDSPNTDIIEDVQYSGRGILVKRVADTQLERVGMVEFRQLSGSDWGSFRLACGE</sequence>
<dbReference type="Proteomes" id="UP000326340">
    <property type="component" value="Unassembled WGS sequence"/>
</dbReference>
<accession>A0A5Q4BX75</accession>
<proteinExistence type="predicted"/>
<evidence type="ECO:0000256" key="1">
    <source>
        <dbReference type="SAM" id="MobiDB-lite"/>
    </source>
</evidence>
<dbReference type="PANTHER" id="PTHR33112">
    <property type="entry name" value="DOMAIN PROTEIN, PUTATIVE-RELATED"/>
    <property type="match status" value="1"/>
</dbReference>
<name>A0A5Q4BX75_9PEZI</name>
<dbReference type="PANTHER" id="PTHR33112:SF10">
    <property type="entry name" value="TOL"/>
    <property type="match status" value="1"/>
</dbReference>
<evidence type="ECO:0000313" key="4">
    <source>
        <dbReference type="Proteomes" id="UP000326340"/>
    </source>
</evidence>
<dbReference type="AlphaFoldDB" id="A0A5Q4BX75"/>
<feature type="domain" description="Heterokaryon incompatibility" evidence="2">
    <location>
        <begin position="188"/>
        <end position="347"/>
    </location>
</feature>
<evidence type="ECO:0000313" key="3">
    <source>
        <dbReference type="EMBL" id="TQN71695.1"/>
    </source>
</evidence>
<gene>
    <name evidence="3" type="ORF">CSHISOI_03820</name>
</gene>
<feature type="non-terminal residue" evidence="3">
    <location>
        <position position="730"/>
    </location>
</feature>